<feature type="chain" id="PRO_5044002360" description="CD180 antigen" evidence="5">
    <location>
        <begin position="25"/>
        <end position="664"/>
    </location>
</feature>
<proteinExistence type="predicted"/>
<feature type="signal peptide" evidence="5">
    <location>
        <begin position="1"/>
        <end position="24"/>
    </location>
</feature>
<dbReference type="PANTHER" id="PTHR24373">
    <property type="entry name" value="SLIT RELATED LEUCINE-RICH REPEAT NEURONAL PROTEIN"/>
    <property type="match status" value="1"/>
</dbReference>
<keyword evidence="4" id="KW-0472">Membrane</keyword>
<dbReference type="SMART" id="SM00369">
    <property type="entry name" value="LRR_TYP"/>
    <property type="match status" value="5"/>
</dbReference>
<keyword evidence="7" id="KW-1185">Reference proteome</keyword>
<keyword evidence="3" id="KW-0677">Repeat</keyword>
<evidence type="ECO:0000313" key="7">
    <source>
        <dbReference type="Proteomes" id="UP001479290"/>
    </source>
</evidence>
<dbReference type="PANTHER" id="PTHR24373:SF370">
    <property type="entry name" value="FISH-LIPS, ISOFORM E"/>
    <property type="match status" value="1"/>
</dbReference>
<feature type="transmembrane region" description="Helical" evidence="4">
    <location>
        <begin position="628"/>
        <end position="652"/>
    </location>
</feature>
<evidence type="ECO:0000256" key="4">
    <source>
        <dbReference type="SAM" id="Phobius"/>
    </source>
</evidence>
<dbReference type="InterPro" id="IPR003591">
    <property type="entry name" value="Leu-rich_rpt_typical-subtyp"/>
</dbReference>
<dbReference type="InterPro" id="IPR032675">
    <property type="entry name" value="LRR_dom_sf"/>
</dbReference>
<evidence type="ECO:0000256" key="1">
    <source>
        <dbReference type="ARBA" id="ARBA00022614"/>
    </source>
</evidence>
<dbReference type="GO" id="GO:0005615">
    <property type="term" value="C:extracellular space"/>
    <property type="evidence" value="ECO:0007669"/>
    <property type="project" value="TreeGrafter"/>
</dbReference>
<evidence type="ECO:0000313" key="6">
    <source>
        <dbReference type="EMBL" id="KAK9974200.1"/>
    </source>
</evidence>
<organism evidence="6 7">
    <name type="scientific">Culter alburnus</name>
    <name type="common">Topmouth culter</name>
    <dbReference type="NCBI Taxonomy" id="194366"/>
    <lineage>
        <taxon>Eukaryota</taxon>
        <taxon>Metazoa</taxon>
        <taxon>Chordata</taxon>
        <taxon>Craniata</taxon>
        <taxon>Vertebrata</taxon>
        <taxon>Euteleostomi</taxon>
        <taxon>Actinopterygii</taxon>
        <taxon>Neopterygii</taxon>
        <taxon>Teleostei</taxon>
        <taxon>Ostariophysi</taxon>
        <taxon>Cypriniformes</taxon>
        <taxon>Xenocyprididae</taxon>
        <taxon>Xenocypridinae</taxon>
        <taxon>Culter</taxon>
    </lineage>
</organism>
<evidence type="ECO:0008006" key="8">
    <source>
        <dbReference type="Google" id="ProtNLM"/>
    </source>
</evidence>
<evidence type="ECO:0000256" key="5">
    <source>
        <dbReference type="SAM" id="SignalP"/>
    </source>
</evidence>
<dbReference type="Gene3D" id="3.80.10.10">
    <property type="entry name" value="Ribonuclease Inhibitor"/>
    <property type="match status" value="1"/>
</dbReference>
<dbReference type="SUPFAM" id="SSF52058">
    <property type="entry name" value="L domain-like"/>
    <property type="match status" value="2"/>
</dbReference>
<reference evidence="6 7" key="1">
    <citation type="submission" date="2024-05" db="EMBL/GenBank/DDBJ databases">
        <title>A high-quality chromosomal-level genome assembly of Topmouth culter (Culter alburnus).</title>
        <authorList>
            <person name="Zhao H."/>
        </authorList>
    </citation>
    <scope>NUCLEOTIDE SEQUENCE [LARGE SCALE GENOMIC DNA]</scope>
    <source>
        <strain evidence="6">CATC2023</strain>
        <tissue evidence="6">Muscle</tissue>
    </source>
</reference>
<dbReference type="AlphaFoldDB" id="A0AAW2ANI8"/>
<keyword evidence="1" id="KW-0433">Leucine-rich repeat</keyword>
<evidence type="ECO:0000256" key="3">
    <source>
        <dbReference type="ARBA" id="ARBA00022737"/>
    </source>
</evidence>
<sequence length="664" mass="74704">MEMHFVFYMLCYTILFHFLTHNEATPWAKRQCQQIANGYDCSDMDLQFIPDEVPNSVLIFKFSFNYLPALYNFTFQRLNNLHSLDLTRCGITFMYEDIFMHQPNLEVLILIGNPLVFIAGRAFSGPLALKYLSLTQSKIKSLSDIPSENLAYLEVLEIGGSGIRSLDGLSNFHWQNLKSLQLEMNSIDRINLTDLQPIHNVVGMSISFKGNDFVNIEPSAFKSLNLSSLDFSGCFSKMTFSSVLRGLEGIKTNRLKLGLYETDPNVHIPSAALQSFCKITVTDLDFQLQHFSDLNNSTFHCLEGLKKLDLTRAHLDLLPFNMTGLSTLSHLVLDENRFSDVCHINTRNFPVLTHLSVSGNSKQLGFSNGCLESLRVLEELDLSLSLVKPIGPCCNDQLFGLGELKLLNLSYSSPMIWSSQPFSATPQLEHLDFSHSLYTLNDSSPFNNLQSLRTLNLSWSNTNLTNIHIFNGLKTLQLLNLKGNPIQGGVLTETELFKSVPLLETLILSSCKITAFEENLFKGLTHLRQVDLSENKLVELSTSGFYSLEFLQLNFASNAIVIVDVGSVMNLGKESTVDLSYNPLVCNCSNIQFINWVKKNTIKVKHLMETVCNATRTRIIDAKLQCGFPVGVLAFVIILIVIIIASAIFCLVRRIRSYSRYTQL</sequence>
<dbReference type="InterPro" id="IPR001611">
    <property type="entry name" value="Leu-rich_rpt"/>
</dbReference>
<dbReference type="Pfam" id="PF13306">
    <property type="entry name" value="LRR_5"/>
    <property type="match status" value="1"/>
</dbReference>
<comment type="caution">
    <text evidence="6">The sequence shown here is derived from an EMBL/GenBank/DDBJ whole genome shotgun (WGS) entry which is preliminary data.</text>
</comment>
<dbReference type="InterPro" id="IPR026906">
    <property type="entry name" value="LRR_5"/>
</dbReference>
<evidence type="ECO:0000256" key="2">
    <source>
        <dbReference type="ARBA" id="ARBA00022729"/>
    </source>
</evidence>
<dbReference type="EMBL" id="JAWDJR010000005">
    <property type="protein sequence ID" value="KAK9974200.1"/>
    <property type="molecule type" value="Genomic_DNA"/>
</dbReference>
<keyword evidence="4" id="KW-1133">Transmembrane helix</keyword>
<name>A0AAW2ANI8_CULAL</name>
<keyword evidence="2 5" id="KW-0732">Signal</keyword>
<keyword evidence="4" id="KW-0812">Transmembrane</keyword>
<dbReference type="InterPro" id="IPR050328">
    <property type="entry name" value="Dev_Immune_Receptor"/>
</dbReference>
<accession>A0AAW2ANI8</accession>
<protein>
    <recommendedName>
        <fullName evidence="8">CD180 antigen</fullName>
    </recommendedName>
</protein>
<dbReference type="Proteomes" id="UP001479290">
    <property type="component" value="Unassembled WGS sequence"/>
</dbReference>
<dbReference type="Pfam" id="PF13855">
    <property type="entry name" value="LRR_8"/>
    <property type="match status" value="1"/>
</dbReference>
<dbReference type="GO" id="GO:0031012">
    <property type="term" value="C:extracellular matrix"/>
    <property type="evidence" value="ECO:0007669"/>
    <property type="project" value="TreeGrafter"/>
</dbReference>
<gene>
    <name evidence="6" type="ORF">ABG768_022306</name>
</gene>